<keyword evidence="2" id="KW-1185">Reference proteome</keyword>
<organism evidence="1 2">
    <name type="scientific">Spiroplasma tabanidicola</name>
    <dbReference type="NCBI Taxonomy" id="324079"/>
    <lineage>
        <taxon>Bacteria</taxon>
        <taxon>Bacillati</taxon>
        <taxon>Mycoplasmatota</taxon>
        <taxon>Mollicutes</taxon>
        <taxon>Entomoplasmatales</taxon>
        <taxon>Spiroplasmataceae</taxon>
        <taxon>Spiroplasma</taxon>
    </lineage>
</organism>
<dbReference type="KEGG" id="stab:STABA_v1c08310"/>
<accession>A0A6I6C9B1</accession>
<protein>
    <recommendedName>
        <fullName evidence="3">Lipoprotein</fullName>
    </recommendedName>
</protein>
<dbReference type="AlphaFoldDB" id="A0A6I6C9B1"/>
<dbReference type="RefSeq" id="WP_156006890.1">
    <property type="nucleotide sequence ID" value="NZ_CP046276.1"/>
</dbReference>
<sequence>MKKIISLMVSTTIISNTTVILSSCEKINKLTYVDNMNDSNFIKNFDDGVFLKYIDLEKRVLKESLENEKNDLSNPKIVFGNTGKQISNNFEEMKKYFKNLSLITLEVNIEYILSAQGKKNQNNFDIYIIKKVTADDGKYTWNALFTKTVNID</sequence>
<dbReference type="Proteomes" id="UP000424468">
    <property type="component" value="Chromosome"/>
</dbReference>
<evidence type="ECO:0008006" key="3">
    <source>
        <dbReference type="Google" id="ProtNLM"/>
    </source>
</evidence>
<dbReference type="EMBL" id="CP046276">
    <property type="protein sequence ID" value="QGS52186.1"/>
    <property type="molecule type" value="Genomic_DNA"/>
</dbReference>
<name>A0A6I6C9B1_9MOLU</name>
<reference evidence="1 2" key="1">
    <citation type="submission" date="2019-11" db="EMBL/GenBank/DDBJ databases">
        <title>Complete genome sequence of Spiroplasma tabanidicola TAUS-1 (DSM 22603).</title>
        <authorList>
            <person name="Huang C.-T."/>
            <person name="Lin Y.-C."/>
            <person name="Kuo C.-H."/>
        </authorList>
    </citation>
    <scope>NUCLEOTIDE SEQUENCE [LARGE SCALE GENOMIC DNA]</scope>
    <source>
        <strain evidence="1 2">TAUS-1</strain>
    </source>
</reference>
<gene>
    <name evidence="1" type="ORF">STABA_v1c08310</name>
</gene>
<proteinExistence type="predicted"/>
<evidence type="ECO:0000313" key="1">
    <source>
        <dbReference type="EMBL" id="QGS52186.1"/>
    </source>
</evidence>
<evidence type="ECO:0000313" key="2">
    <source>
        <dbReference type="Proteomes" id="UP000424468"/>
    </source>
</evidence>
<dbReference type="PROSITE" id="PS51257">
    <property type="entry name" value="PROKAR_LIPOPROTEIN"/>
    <property type="match status" value="1"/>
</dbReference>